<dbReference type="Gene3D" id="3.40.50.720">
    <property type="entry name" value="NAD(P)-binding Rossmann-like Domain"/>
    <property type="match status" value="1"/>
</dbReference>
<comment type="similarity">
    <text evidence="1">Belongs to the short-chain dehydrogenases/reductases (SDR) family.</text>
</comment>
<dbReference type="FunFam" id="3.40.50.720:FF:000084">
    <property type="entry name" value="Short-chain dehydrogenase reductase"/>
    <property type="match status" value="1"/>
</dbReference>
<reference evidence="3" key="1">
    <citation type="submission" date="2021-03" db="EMBL/GenBank/DDBJ databases">
        <title>Whole genome shotgun sequence of Actinoplanes auranticolor NBRC 12245.</title>
        <authorList>
            <person name="Komaki H."/>
            <person name="Tamura T."/>
        </authorList>
    </citation>
    <scope>NUCLEOTIDE SEQUENCE</scope>
    <source>
        <strain evidence="3">NBRC 12245</strain>
    </source>
</reference>
<protein>
    <submittedName>
        <fullName evidence="3">Short-chain dehydrogenase</fullName>
    </submittedName>
</protein>
<evidence type="ECO:0000313" key="4">
    <source>
        <dbReference type="Proteomes" id="UP000681340"/>
    </source>
</evidence>
<dbReference type="InterPro" id="IPR036291">
    <property type="entry name" value="NAD(P)-bd_dom_sf"/>
</dbReference>
<dbReference type="AlphaFoldDB" id="A0A919SDT3"/>
<dbReference type="InterPro" id="IPR002347">
    <property type="entry name" value="SDR_fam"/>
</dbReference>
<keyword evidence="4" id="KW-1185">Reference proteome</keyword>
<dbReference type="PRINTS" id="PR00081">
    <property type="entry name" value="GDHRDH"/>
</dbReference>
<accession>A0A919SDT3</accession>
<comment type="caution">
    <text evidence="3">The sequence shown here is derived from an EMBL/GenBank/DDBJ whole genome shotgun (WGS) entry which is preliminary data.</text>
</comment>
<evidence type="ECO:0000256" key="1">
    <source>
        <dbReference type="ARBA" id="ARBA00006484"/>
    </source>
</evidence>
<dbReference type="RefSeq" id="WP_246595303.1">
    <property type="nucleotide sequence ID" value="NZ_BAABEA010000005.1"/>
</dbReference>
<proteinExistence type="inferred from homology"/>
<organism evidence="3 4">
    <name type="scientific">Actinoplanes auranticolor</name>
    <dbReference type="NCBI Taxonomy" id="47988"/>
    <lineage>
        <taxon>Bacteria</taxon>
        <taxon>Bacillati</taxon>
        <taxon>Actinomycetota</taxon>
        <taxon>Actinomycetes</taxon>
        <taxon>Micromonosporales</taxon>
        <taxon>Micromonosporaceae</taxon>
        <taxon>Actinoplanes</taxon>
    </lineage>
</organism>
<dbReference type="SUPFAM" id="SSF51735">
    <property type="entry name" value="NAD(P)-binding Rossmann-fold domains"/>
    <property type="match status" value="1"/>
</dbReference>
<gene>
    <name evidence="3" type="ORF">Aau02nite_41490</name>
</gene>
<dbReference type="CDD" id="cd05233">
    <property type="entry name" value="SDR_c"/>
    <property type="match status" value="1"/>
</dbReference>
<dbReference type="GO" id="GO:0016491">
    <property type="term" value="F:oxidoreductase activity"/>
    <property type="evidence" value="ECO:0007669"/>
    <property type="project" value="UniProtKB-KW"/>
</dbReference>
<sequence length="237" mass="24091">MTGATAGIGRAVAVRLAENGAEVVVHGRDSRRGAELVSAIAERGGRARFVTADLSAAADVERLAAEAGAVDILVNNAGVYEFTSTPGTSADSFDRHLAINTRAPFQLVGALTPGMVARGHGVIVNISSTAATSVAPVGAAYGASKAALETLTRYWATEFGGAGIRVNGVASGPVRTPGTAPLLAAFPDAMDQVTARGRIGDPEEIADVVLFLVEQRSSYVNGTVVAVHGGERSLLPG</sequence>
<dbReference type="PRINTS" id="PR00080">
    <property type="entry name" value="SDRFAMILY"/>
</dbReference>
<dbReference type="PANTHER" id="PTHR43639">
    <property type="entry name" value="OXIDOREDUCTASE, SHORT-CHAIN DEHYDROGENASE/REDUCTASE FAMILY (AFU_ORTHOLOGUE AFUA_5G02870)"/>
    <property type="match status" value="1"/>
</dbReference>
<dbReference type="EMBL" id="BOQL01000031">
    <property type="protein sequence ID" value="GIM70537.1"/>
    <property type="molecule type" value="Genomic_DNA"/>
</dbReference>
<name>A0A919SDT3_9ACTN</name>
<dbReference type="Proteomes" id="UP000681340">
    <property type="component" value="Unassembled WGS sequence"/>
</dbReference>
<evidence type="ECO:0000313" key="3">
    <source>
        <dbReference type="EMBL" id="GIM70537.1"/>
    </source>
</evidence>
<evidence type="ECO:0000256" key="2">
    <source>
        <dbReference type="ARBA" id="ARBA00023002"/>
    </source>
</evidence>
<keyword evidence="2" id="KW-0560">Oxidoreductase</keyword>
<dbReference type="PANTHER" id="PTHR43639:SF1">
    <property type="entry name" value="SHORT-CHAIN DEHYDROGENASE_REDUCTASE FAMILY PROTEIN"/>
    <property type="match status" value="1"/>
</dbReference>
<dbReference type="Pfam" id="PF13561">
    <property type="entry name" value="adh_short_C2"/>
    <property type="match status" value="1"/>
</dbReference>